<keyword evidence="21" id="KW-1185">Reference proteome</keyword>
<protein>
    <recommendedName>
        <fullName evidence="3">cysteine--tRNA ligase</fullName>
        <ecNumber evidence="3">6.1.1.16</ecNumber>
    </recommendedName>
    <alternativeName>
        <fullName evidence="11">Cysteinyl-tRNA synthetase</fullName>
    </alternativeName>
</protein>
<dbReference type="OrthoDB" id="438179at2759"/>
<dbReference type="InterPro" id="IPR032678">
    <property type="entry name" value="tRNA-synt_1_cat_dom"/>
</dbReference>
<evidence type="ECO:0000256" key="3">
    <source>
        <dbReference type="ARBA" id="ARBA00012832"/>
    </source>
</evidence>
<feature type="domain" description="tRNA synthetases class I catalytic" evidence="19">
    <location>
        <begin position="35"/>
        <end position="439"/>
    </location>
</feature>
<dbReference type="SUPFAM" id="SSF47323">
    <property type="entry name" value="Anticodon-binding domain of a subclass of class I aminoacyl-tRNA synthetases"/>
    <property type="match status" value="1"/>
</dbReference>
<dbReference type="Proteomes" id="UP000078046">
    <property type="component" value="Unassembled WGS sequence"/>
</dbReference>
<comment type="similarity">
    <text evidence="2">Belongs to the class-I aminoacyl-tRNA synthetase family.</text>
</comment>
<dbReference type="GO" id="GO:0046872">
    <property type="term" value="F:metal ion binding"/>
    <property type="evidence" value="ECO:0007669"/>
    <property type="project" value="UniProtKB-KW"/>
</dbReference>
<dbReference type="InterPro" id="IPR014729">
    <property type="entry name" value="Rossmann-like_a/b/a_fold"/>
</dbReference>
<sequence length="729" mass="85084">MYEDVGMMYERNRIIKSRWLRVIAKIFYGDMREEFNEIKKNEIMWYSCGPTVYDSAHMGHARSYITFDIIRRILTDYFNYNVTYIMNITDIDDKIITRARQENFFVEYLSKTKNIEQFLNSLSLSLEHYKSKKITDINLENARSKLYNSATLAFDQFDKMDKNTILDPSNVLHHELILKTKSVVVEWLDKELSHSITSDQNSIFFDLPRKYEQEFLQDMHSLNVKDADILTRVSEFISEIVDFIQHIIDNGYGYASNESVYFDTVKFSQNFKYGKLRPEALNRINDILESEGSLSQQNTNEKKAQVDFALWKRSNPGEPSWDSPWGKGRPGWHIECSVMAAAGGSKKLDIHAGGIDLAFPHHENEIAQSEACYLDGWVNYFLHSGHLTIEGCKMSKSLKNFISISDALKTHSFQEIRILFLLHSWMDTLDYGESTMMEATGYWKILQNFFDNVLDCKRKWIGNQKELNPNKAVKWGKEETKLNLEFTSSLDKIHANLLDNFDTKNAMFQLKFIICRFNCYEAYYEKIGKLSFYPLVQKMAQYVYKIINIFGLIRDDDDLSLVQNNNVKITEESTNLKDAIYAFCNFRKFVREHAIKVSEPTIKNTFLSECDLLRDSVLPKYGLKLSDKLNETCVRFIDPEHVKETVKLISISTEQKRNLEKERALKRQIDPSVMFINEKDSSGKPKYIQFNELGIPTFDSNNEPLSKSQLKKLGKIYEAQKKKFNSKIK</sequence>
<dbReference type="GO" id="GO:0005737">
    <property type="term" value="C:cytoplasm"/>
    <property type="evidence" value="ECO:0007669"/>
    <property type="project" value="TreeGrafter"/>
</dbReference>
<dbReference type="AlphaFoldDB" id="A0A177B2B3"/>
<dbReference type="EMBL" id="LWCA01000478">
    <property type="protein sequence ID" value="OAF68270.1"/>
    <property type="molecule type" value="Genomic_DNA"/>
</dbReference>
<comment type="cofactor">
    <cofactor evidence="1">
        <name>Zn(2+)</name>
        <dbReference type="ChEBI" id="CHEBI:29105"/>
    </cofactor>
</comment>
<evidence type="ECO:0000256" key="2">
    <source>
        <dbReference type="ARBA" id="ARBA00005594"/>
    </source>
</evidence>
<comment type="catalytic activity">
    <reaction evidence="15">
        <text>2 L-cysteine = S-sulfanyl-L-cysteine + L-alanine</text>
        <dbReference type="Rhea" id="RHEA:78543"/>
        <dbReference type="ChEBI" id="CHEBI:35235"/>
        <dbReference type="ChEBI" id="CHEBI:57972"/>
        <dbReference type="ChEBI" id="CHEBI:58591"/>
    </reaction>
    <physiologicalReaction direction="left-to-right" evidence="15">
        <dbReference type="Rhea" id="RHEA:78544"/>
    </physiologicalReaction>
</comment>
<evidence type="ECO:0000256" key="18">
    <source>
        <dbReference type="ARBA" id="ARBA00049046"/>
    </source>
</evidence>
<dbReference type="GO" id="GO:0005524">
    <property type="term" value="F:ATP binding"/>
    <property type="evidence" value="ECO:0007669"/>
    <property type="project" value="UniProtKB-KW"/>
</dbReference>
<keyword evidence="10" id="KW-0030">Aminoacyl-tRNA synthetase</keyword>
<dbReference type="PANTHER" id="PTHR10890:SF27">
    <property type="entry name" value="CYSTEINE--TRNA LIGASE, MITOCHONDRIAL-RELATED"/>
    <property type="match status" value="1"/>
</dbReference>
<dbReference type="CDD" id="cd00672">
    <property type="entry name" value="CysRS_core"/>
    <property type="match status" value="1"/>
</dbReference>
<comment type="catalytic activity">
    <reaction evidence="17">
        <text>S-sulfanyl-L-cysteine + tRNA(Cys) + ATP = (S)-sulfanyl-L-cysteinyl-tRNA(Cys) + AMP + diphosphate</text>
        <dbReference type="Rhea" id="RHEA:78647"/>
        <dbReference type="Rhea" id="RHEA-COMP:9661"/>
        <dbReference type="Rhea" id="RHEA-COMP:19119"/>
        <dbReference type="ChEBI" id="CHEBI:30616"/>
        <dbReference type="ChEBI" id="CHEBI:33019"/>
        <dbReference type="ChEBI" id="CHEBI:58591"/>
        <dbReference type="ChEBI" id="CHEBI:78442"/>
        <dbReference type="ChEBI" id="CHEBI:229520"/>
        <dbReference type="ChEBI" id="CHEBI:456215"/>
    </reaction>
    <physiologicalReaction direction="left-to-right" evidence="17">
        <dbReference type="Rhea" id="RHEA:78648"/>
    </physiologicalReaction>
</comment>
<comment type="caution">
    <text evidence="20">The sequence shown here is derived from an EMBL/GenBank/DDBJ whole genome shotgun (WGS) entry which is preliminary data.</text>
</comment>
<evidence type="ECO:0000256" key="7">
    <source>
        <dbReference type="ARBA" id="ARBA00022833"/>
    </source>
</evidence>
<dbReference type="Pfam" id="PF01406">
    <property type="entry name" value="tRNA-synt_1e"/>
    <property type="match status" value="1"/>
</dbReference>
<evidence type="ECO:0000256" key="4">
    <source>
        <dbReference type="ARBA" id="ARBA00022598"/>
    </source>
</evidence>
<organism evidence="20 21">
    <name type="scientific">Intoshia linei</name>
    <dbReference type="NCBI Taxonomy" id="1819745"/>
    <lineage>
        <taxon>Eukaryota</taxon>
        <taxon>Metazoa</taxon>
        <taxon>Spiralia</taxon>
        <taxon>Lophotrochozoa</taxon>
        <taxon>Mesozoa</taxon>
        <taxon>Orthonectida</taxon>
        <taxon>Rhopaluridae</taxon>
        <taxon>Intoshia</taxon>
    </lineage>
</organism>
<reference evidence="20 21" key="1">
    <citation type="submission" date="2016-04" db="EMBL/GenBank/DDBJ databases">
        <title>The genome of Intoshia linei affirms orthonectids as highly simplified spiralians.</title>
        <authorList>
            <person name="Mikhailov K.V."/>
            <person name="Slusarev G.S."/>
            <person name="Nikitin M.A."/>
            <person name="Logacheva M.D."/>
            <person name="Penin A."/>
            <person name="Aleoshin V."/>
            <person name="Panchin Y.V."/>
        </authorList>
    </citation>
    <scope>NUCLEOTIDE SEQUENCE [LARGE SCALE GENOMIC DNA]</scope>
    <source>
        <strain evidence="20">Intl2013</strain>
        <tissue evidence="20">Whole animal</tissue>
    </source>
</reference>
<name>A0A177B2B3_9BILA</name>
<evidence type="ECO:0000256" key="14">
    <source>
        <dbReference type="ARBA" id="ARBA00047499"/>
    </source>
</evidence>
<evidence type="ECO:0000256" key="5">
    <source>
        <dbReference type="ARBA" id="ARBA00022723"/>
    </source>
</evidence>
<comment type="catalytic activity">
    <reaction evidence="16">
        <text>S-sulfanyl-L-cysteine + L-cysteine = S-disulfanyl-L-cysteine + L-alanine</text>
        <dbReference type="Rhea" id="RHEA:78627"/>
        <dbReference type="ChEBI" id="CHEBI:35235"/>
        <dbReference type="ChEBI" id="CHEBI:57972"/>
        <dbReference type="ChEBI" id="CHEBI:58591"/>
        <dbReference type="ChEBI" id="CHEBI:229465"/>
    </reaction>
    <physiologicalReaction direction="left-to-right" evidence="16">
        <dbReference type="Rhea" id="RHEA:78628"/>
    </physiologicalReaction>
</comment>
<dbReference type="SUPFAM" id="SSF52374">
    <property type="entry name" value="Nucleotidylyl transferase"/>
    <property type="match status" value="1"/>
</dbReference>
<evidence type="ECO:0000256" key="10">
    <source>
        <dbReference type="ARBA" id="ARBA00023146"/>
    </source>
</evidence>
<evidence type="ECO:0000256" key="13">
    <source>
        <dbReference type="ARBA" id="ARBA00045476"/>
    </source>
</evidence>
<dbReference type="HAMAP" id="MF_00041">
    <property type="entry name" value="Cys_tRNA_synth"/>
    <property type="match status" value="1"/>
</dbReference>
<dbReference type="GO" id="GO:0006423">
    <property type="term" value="P:cysteinyl-tRNA aminoacylation"/>
    <property type="evidence" value="ECO:0007669"/>
    <property type="project" value="InterPro"/>
</dbReference>
<comment type="function">
    <text evidence="13">In addition to its role as an aminoacyl-tRNA synthetase, has also cysteine persulfide synthase activity. Produces reactive persulfide species such as cysteine persulfide (CysSSH) from substrate cysteine and mediate direct incorporation of CysSSH into proteins during translations, resulting in protein persulfides and polysulfides. CysSSHs behave as potent antioxidants and cellular protectants.</text>
</comment>
<evidence type="ECO:0000256" key="11">
    <source>
        <dbReference type="ARBA" id="ARBA00031499"/>
    </source>
</evidence>
<evidence type="ECO:0000313" key="21">
    <source>
        <dbReference type="Proteomes" id="UP000078046"/>
    </source>
</evidence>
<comment type="catalytic activity">
    <reaction evidence="14">
        <text>S-disulfanyl-L-cysteine + tRNA(Cys) + ATP = (S)-disulfanyl-L-cysteinyl-tRNA(Cys) + AMP + diphosphate</text>
        <dbReference type="Rhea" id="RHEA:78651"/>
        <dbReference type="Rhea" id="RHEA-COMP:9661"/>
        <dbReference type="Rhea" id="RHEA-COMP:19120"/>
        <dbReference type="ChEBI" id="CHEBI:30616"/>
        <dbReference type="ChEBI" id="CHEBI:33019"/>
        <dbReference type="ChEBI" id="CHEBI:78442"/>
        <dbReference type="ChEBI" id="CHEBI:229465"/>
        <dbReference type="ChEBI" id="CHEBI:229521"/>
        <dbReference type="ChEBI" id="CHEBI:456215"/>
    </reaction>
    <physiologicalReaction direction="left-to-right" evidence="14">
        <dbReference type="Rhea" id="RHEA:78652"/>
    </physiologicalReaction>
</comment>
<dbReference type="GO" id="GO:0004817">
    <property type="term" value="F:cysteine-tRNA ligase activity"/>
    <property type="evidence" value="ECO:0007669"/>
    <property type="project" value="UniProtKB-EC"/>
</dbReference>
<dbReference type="InterPro" id="IPR015803">
    <property type="entry name" value="Cys-tRNA-ligase"/>
</dbReference>
<dbReference type="NCBIfam" id="TIGR00435">
    <property type="entry name" value="cysS"/>
    <property type="match status" value="1"/>
</dbReference>
<evidence type="ECO:0000256" key="6">
    <source>
        <dbReference type="ARBA" id="ARBA00022741"/>
    </source>
</evidence>
<evidence type="ECO:0000256" key="1">
    <source>
        <dbReference type="ARBA" id="ARBA00001947"/>
    </source>
</evidence>
<evidence type="ECO:0000256" key="9">
    <source>
        <dbReference type="ARBA" id="ARBA00022917"/>
    </source>
</evidence>
<evidence type="ECO:0000256" key="12">
    <source>
        <dbReference type="ARBA" id="ARBA00043868"/>
    </source>
</evidence>
<comment type="catalytic activity">
    <reaction evidence="18">
        <text>tRNA(Cys) + L-cysteine + ATP = L-cysteinyl-tRNA(Cys) + AMP + diphosphate</text>
        <dbReference type="Rhea" id="RHEA:17773"/>
        <dbReference type="Rhea" id="RHEA-COMP:9661"/>
        <dbReference type="Rhea" id="RHEA-COMP:9679"/>
        <dbReference type="ChEBI" id="CHEBI:30616"/>
        <dbReference type="ChEBI" id="CHEBI:33019"/>
        <dbReference type="ChEBI" id="CHEBI:35235"/>
        <dbReference type="ChEBI" id="CHEBI:78442"/>
        <dbReference type="ChEBI" id="CHEBI:78517"/>
        <dbReference type="ChEBI" id="CHEBI:456215"/>
        <dbReference type="EC" id="6.1.1.16"/>
    </reaction>
    <physiologicalReaction direction="right-to-left" evidence="18">
        <dbReference type="Rhea" id="RHEA:17775"/>
    </physiologicalReaction>
</comment>
<evidence type="ECO:0000256" key="15">
    <source>
        <dbReference type="ARBA" id="ARBA00047548"/>
    </source>
</evidence>
<dbReference type="PANTHER" id="PTHR10890">
    <property type="entry name" value="CYSTEINYL-TRNA SYNTHETASE"/>
    <property type="match status" value="1"/>
</dbReference>
<evidence type="ECO:0000256" key="17">
    <source>
        <dbReference type="ARBA" id="ARBA00048609"/>
    </source>
</evidence>
<dbReference type="Gene3D" id="3.40.50.620">
    <property type="entry name" value="HUPs"/>
    <property type="match status" value="2"/>
</dbReference>
<gene>
    <name evidence="20" type="ORF">A3Q56_03977</name>
</gene>
<evidence type="ECO:0000313" key="20">
    <source>
        <dbReference type="EMBL" id="OAF68270.1"/>
    </source>
</evidence>
<dbReference type="EC" id="6.1.1.16" evidence="3"/>
<dbReference type="InterPro" id="IPR009080">
    <property type="entry name" value="tRNAsynth_Ia_anticodon-bd"/>
</dbReference>
<proteinExistence type="inferred from homology"/>
<keyword evidence="5" id="KW-0479">Metal-binding</keyword>
<keyword evidence="6" id="KW-0547">Nucleotide-binding</keyword>
<keyword evidence="7" id="KW-0862">Zinc</keyword>
<accession>A0A177B2B3</accession>
<evidence type="ECO:0000256" key="16">
    <source>
        <dbReference type="ARBA" id="ARBA00047731"/>
    </source>
</evidence>
<dbReference type="InterPro" id="IPR024909">
    <property type="entry name" value="Cys-tRNA/MSH_ligase"/>
</dbReference>
<keyword evidence="4" id="KW-0436">Ligase</keyword>
<comment type="function">
    <text evidence="12">Mitochondrial cysteine-specific aminoacyl-tRNA synthetase that catalyzes the ATP-dependent ligation of cysteine to tRNA(Cys).</text>
</comment>
<evidence type="ECO:0000259" key="19">
    <source>
        <dbReference type="Pfam" id="PF01406"/>
    </source>
</evidence>
<dbReference type="PRINTS" id="PR00983">
    <property type="entry name" value="TRNASYNTHCYS"/>
</dbReference>
<evidence type="ECO:0000256" key="8">
    <source>
        <dbReference type="ARBA" id="ARBA00022840"/>
    </source>
</evidence>
<keyword evidence="8" id="KW-0067">ATP-binding</keyword>
<keyword evidence="9" id="KW-0648">Protein biosynthesis</keyword>